<proteinExistence type="predicted"/>
<keyword evidence="1 6" id="KW-0489">Methyltransferase</keyword>
<dbReference type="SUPFAM" id="SSF46785">
    <property type="entry name" value="Winged helix' DNA-binding domain"/>
    <property type="match status" value="1"/>
</dbReference>
<feature type="domain" description="O-methyltransferase C-terminal" evidence="4">
    <location>
        <begin position="162"/>
        <end position="242"/>
    </location>
</feature>
<dbReference type="PROSITE" id="PS51683">
    <property type="entry name" value="SAM_OMT_II"/>
    <property type="match status" value="1"/>
</dbReference>
<keyword evidence="2 6" id="KW-0808">Transferase</keyword>
<dbReference type="InterPro" id="IPR012967">
    <property type="entry name" value="COMT_dimerisation"/>
</dbReference>
<dbReference type="InterPro" id="IPR016461">
    <property type="entry name" value="COMT-like"/>
</dbReference>
<dbReference type="Gene3D" id="1.10.10.10">
    <property type="entry name" value="Winged helix-like DNA-binding domain superfamily/Winged helix DNA-binding domain"/>
    <property type="match status" value="1"/>
</dbReference>
<evidence type="ECO:0000313" key="7">
    <source>
        <dbReference type="Proteomes" id="UP000554482"/>
    </source>
</evidence>
<dbReference type="InterPro" id="IPR029063">
    <property type="entry name" value="SAM-dependent_MTases_sf"/>
</dbReference>
<dbReference type="InterPro" id="IPR036388">
    <property type="entry name" value="WH-like_DNA-bd_sf"/>
</dbReference>
<keyword evidence="3" id="KW-0949">S-adenosyl-L-methionine</keyword>
<dbReference type="InterPro" id="IPR036390">
    <property type="entry name" value="WH_DNA-bd_sf"/>
</dbReference>
<keyword evidence="7" id="KW-1185">Reference proteome</keyword>
<evidence type="ECO:0000313" key="6">
    <source>
        <dbReference type="EMBL" id="KAF5186158.1"/>
    </source>
</evidence>
<protein>
    <submittedName>
        <fullName evidence="6">Caffeic acid 3-o-methyltransferase</fullName>
    </submittedName>
</protein>
<accession>A0A7J6VNL3</accession>
<evidence type="ECO:0000256" key="1">
    <source>
        <dbReference type="ARBA" id="ARBA00022603"/>
    </source>
</evidence>
<dbReference type="Proteomes" id="UP000554482">
    <property type="component" value="Unassembled WGS sequence"/>
</dbReference>
<dbReference type="Pfam" id="PF08100">
    <property type="entry name" value="Dimerisation"/>
    <property type="match status" value="1"/>
</dbReference>
<comment type="caution">
    <text evidence="6">The sequence shown here is derived from an EMBL/GenBank/DDBJ whole genome shotgun (WGS) entry which is preliminary data.</text>
</comment>
<dbReference type="SUPFAM" id="SSF53335">
    <property type="entry name" value="S-adenosyl-L-methionine-dependent methyltransferases"/>
    <property type="match status" value="1"/>
</dbReference>
<evidence type="ECO:0000256" key="2">
    <source>
        <dbReference type="ARBA" id="ARBA00022679"/>
    </source>
</evidence>
<dbReference type="OrthoDB" id="1606438at2759"/>
<gene>
    <name evidence="6" type="ORF">FRX31_024255</name>
</gene>
<dbReference type="GO" id="GO:0008171">
    <property type="term" value="F:O-methyltransferase activity"/>
    <property type="evidence" value="ECO:0007669"/>
    <property type="project" value="InterPro"/>
</dbReference>
<name>A0A7J6VNL3_THATH</name>
<sequence length="270" mass="29806">MASTGNQCKTSNEDENFQYAMQLSSASVLPVAMQVAVELELFEIIAKRGPNAKLSPKEIASNLSTQNPNAHIMLDRIFRLLTSYSVMTSSLVTNKDGEAERLYGLAPVCKYFVNNEDGVSMCPLLLFAQDKILMESRCYLKDAILEGGIPFNKAHGMHAFEYGFEGLKEVVDVGGGVGITSSLITSKYPAIRCINFDLPHVIEQSQTYPGVVHIGGNMFDSVPNGETIFMKWILHDWSDENYSLQAIYMLQGKLEPSELGGRDQASPESF</sequence>
<dbReference type="FunFam" id="1.10.10.10:FF:000357">
    <property type="entry name" value="Caffeic acid 3-O-methyltransferase"/>
    <property type="match status" value="1"/>
</dbReference>
<dbReference type="PANTHER" id="PTHR11746">
    <property type="entry name" value="O-METHYLTRANSFERASE"/>
    <property type="match status" value="1"/>
</dbReference>
<dbReference type="Gene3D" id="3.40.50.150">
    <property type="entry name" value="Vaccinia Virus protein VP39"/>
    <property type="match status" value="1"/>
</dbReference>
<dbReference type="AlphaFoldDB" id="A0A7J6VNL3"/>
<evidence type="ECO:0000259" key="5">
    <source>
        <dbReference type="Pfam" id="PF08100"/>
    </source>
</evidence>
<dbReference type="GO" id="GO:0032259">
    <property type="term" value="P:methylation"/>
    <property type="evidence" value="ECO:0007669"/>
    <property type="project" value="UniProtKB-KW"/>
</dbReference>
<evidence type="ECO:0000256" key="3">
    <source>
        <dbReference type="ARBA" id="ARBA00022691"/>
    </source>
</evidence>
<reference evidence="6 7" key="1">
    <citation type="submission" date="2020-06" db="EMBL/GenBank/DDBJ databases">
        <title>Transcriptomic and genomic resources for Thalictrum thalictroides and T. hernandezii: Facilitating candidate gene discovery in an emerging model plant lineage.</title>
        <authorList>
            <person name="Arias T."/>
            <person name="Riano-Pachon D.M."/>
            <person name="Di Stilio V.S."/>
        </authorList>
    </citation>
    <scope>NUCLEOTIDE SEQUENCE [LARGE SCALE GENOMIC DNA]</scope>
    <source>
        <strain evidence="7">cv. WT478/WT964</strain>
        <tissue evidence="6">Leaves</tissue>
    </source>
</reference>
<dbReference type="EMBL" id="JABWDY010029768">
    <property type="protein sequence ID" value="KAF5186158.1"/>
    <property type="molecule type" value="Genomic_DNA"/>
</dbReference>
<feature type="domain" description="O-methyltransferase dimerisation" evidence="5">
    <location>
        <begin position="21"/>
        <end position="114"/>
    </location>
</feature>
<dbReference type="GO" id="GO:0046983">
    <property type="term" value="F:protein dimerization activity"/>
    <property type="evidence" value="ECO:0007669"/>
    <property type="project" value="InterPro"/>
</dbReference>
<dbReference type="Pfam" id="PF00891">
    <property type="entry name" value="Methyltransf_2"/>
    <property type="match status" value="1"/>
</dbReference>
<evidence type="ECO:0000259" key="4">
    <source>
        <dbReference type="Pfam" id="PF00891"/>
    </source>
</evidence>
<organism evidence="6 7">
    <name type="scientific">Thalictrum thalictroides</name>
    <name type="common">Rue-anemone</name>
    <name type="synonym">Anemone thalictroides</name>
    <dbReference type="NCBI Taxonomy" id="46969"/>
    <lineage>
        <taxon>Eukaryota</taxon>
        <taxon>Viridiplantae</taxon>
        <taxon>Streptophyta</taxon>
        <taxon>Embryophyta</taxon>
        <taxon>Tracheophyta</taxon>
        <taxon>Spermatophyta</taxon>
        <taxon>Magnoliopsida</taxon>
        <taxon>Ranunculales</taxon>
        <taxon>Ranunculaceae</taxon>
        <taxon>Thalictroideae</taxon>
        <taxon>Thalictrum</taxon>
    </lineage>
</organism>
<dbReference type="InterPro" id="IPR001077">
    <property type="entry name" value="COMT_C"/>
</dbReference>